<name>A0A1Y2IPH4_TRAC3</name>
<reference evidence="4 5" key="1">
    <citation type="journal article" date="2015" name="Biotechnol. Biofuels">
        <title>Enhanced degradation of softwood versus hardwood by the white-rot fungus Pycnoporus coccineus.</title>
        <authorList>
            <person name="Couturier M."/>
            <person name="Navarro D."/>
            <person name="Chevret D."/>
            <person name="Henrissat B."/>
            <person name="Piumi F."/>
            <person name="Ruiz-Duenas F.J."/>
            <person name="Martinez A.T."/>
            <person name="Grigoriev I.V."/>
            <person name="Riley R."/>
            <person name="Lipzen A."/>
            <person name="Berrin J.G."/>
            <person name="Master E.R."/>
            <person name="Rosso M.N."/>
        </authorList>
    </citation>
    <scope>NUCLEOTIDE SEQUENCE [LARGE SCALE GENOMIC DNA]</scope>
    <source>
        <strain evidence="4 5">BRFM310</strain>
    </source>
</reference>
<keyword evidence="5" id="KW-1185">Reference proteome</keyword>
<gene>
    <name evidence="4" type="ORF">PYCCODRAFT_1434906</name>
</gene>
<dbReference type="PANTHER" id="PTHR32332:SF31">
    <property type="entry name" value="2-NITROPROPANE DIOXYGENASE FAMILY, PUTATIVE (AFU_ORTHOLOGUE AFUA_2G09850)-RELATED"/>
    <property type="match status" value="1"/>
</dbReference>
<proteinExistence type="predicted"/>
<evidence type="ECO:0000256" key="1">
    <source>
        <dbReference type="ARBA" id="ARBA00022630"/>
    </source>
</evidence>
<evidence type="ECO:0000313" key="4">
    <source>
        <dbReference type="EMBL" id="OSD03030.1"/>
    </source>
</evidence>
<evidence type="ECO:0000313" key="5">
    <source>
        <dbReference type="Proteomes" id="UP000193067"/>
    </source>
</evidence>
<dbReference type="OrthoDB" id="2349068at2759"/>
<dbReference type="AlphaFoldDB" id="A0A1Y2IPH4"/>
<dbReference type="InterPro" id="IPR013785">
    <property type="entry name" value="Aldolase_TIM"/>
</dbReference>
<dbReference type="GO" id="GO:0018580">
    <property type="term" value="F:nitronate monooxygenase activity"/>
    <property type="evidence" value="ECO:0007669"/>
    <property type="project" value="InterPro"/>
</dbReference>
<dbReference type="GO" id="GO:0051213">
    <property type="term" value="F:dioxygenase activity"/>
    <property type="evidence" value="ECO:0007669"/>
    <property type="project" value="UniProtKB-KW"/>
</dbReference>
<accession>A0A1Y2IPH4</accession>
<keyword evidence="3" id="KW-0560">Oxidoreductase</keyword>
<keyword evidence="2" id="KW-0288">FMN</keyword>
<dbReference type="CDD" id="cd04730">
    <property type="entry name" value="NPD_like"/>
    <property type="match status" value="1"/>
</dbReference>
<dbReference type="EMBL" id="KZ084102">
    <property type="protein sequence ID" value="OSD03030.1"/>
    <property type="molecule type" value="Genomic_DNA"/>
</dbReference>
<dbReference type="InterPro" id="IPR004136">
    <property type="entry name" value="NMO"/>
</dbReference>
<protein>
    <submittedName>
        <fullName evidence="4">2-nitropropane dioxygenase</fullName>
    </submittedName>
</protein>
<dbReference type="Proteomes" id="UP000193067">
    <property type="component" value="Unassembled WGS sequence"/>
</dbReference>
<dbReference type="Gene3D" id="3.20.20.70">
    <property type="entry name" value="Aldolase class I"/>
    <property type="match status" value="1"/>
</dbReference>
<dbReference type="Pfam" id="PF03060">
    <property type="entry name" value="NMO"/>
    <property type="match status" value="1"/>
</dbReference>
<dbReference type="PANTHER" id="PTHR32332">
    <property type="entry name" value="2-NITROPROPANE DIOXYGENASE"/>
    <property type="match status" value="1"/>
</dbReference>
<dbReference type="SUPFAM" id="SSF51412">
    <property type="entry name" value="Inosine monophosphate dehydrogenase (IMPDH)"/>
    <property type="match status" value="1"/>
</dbReference>
<organism evidence="4 5">
    <name type="scientific">Trametes coccinea (strain BRFM310)</name>
    <name type="common">Pycnoporus coccineus</name>
    <dbReference type="NCBI Taxonomy" id="1353009"/>
    <lineage>
        <taxon>Eukaryota</taxon>
        <taxon>Fungi</taxon>
        <taxon>Dikarya</taxon>
        <taxon>Basidiomycota</taxon>
        <taxon>Agaricomycotina</taxon>
        <taxon>Agaricomycetes</taxon>
        <taxon>Polyporales</taxon>
        <taxon>Polyporaceae</taxon>
        <taxon>Trametes</taxon>
    </lineage>
</organism>
<keyword evidence="4" id="KW-0223">Dioxygenase</keyword>
<sequence length="346" mass="37053">MATTVKTKLTELLGIRAPVVSAAMVYASSAKLAVEVTRAGGFGTFGVAGFTQEKLREELTFARTSLPTLGDELLPIGCGFLGWMLDLKEDEFRPLLDIVLESGVRALWLSFGNNLGRWVQYIRDSTANAPGGRRPLVFVQVTTVEEAVCAANEWKVDVIIAQGNESGGHGRSSAPSTMVLLSEILASLPGDDAPPILVAGGITNGTQIAAYLTAGASGAVLGTRFVLTPESTYSVAQKNVLKGAKSSQTVRSLAFDQARGTNNWPEGIDGRGIRNEIVKDVESGVDEKTTQEKYRAAVQAQDTNYMVIWSGQGISLINDIKPAREVVEELHEGIVRALRRAQHLLA</sequence>
<keyword evidence="1" id="KW-0285">Flavoprotein</keyword>
<evidence type="ECO:0000256" key="2">
    <source>
        <dbReference type="ARBA" id="ARBA00022643"/>
    </source>
</evidence>
<evidence type="ECO:0000256" key="3">
    <source>
        <dbReference type="ARBA" id="ARBA00023002"/>
    </source>
</evidence>